<dbReference type="PRINTS" id="PR00313">
    <property type="entry name" value="CABNDNGRPT"/>
</dbReference>
<evidence type="ECO:0000256" key="1">
    <source>
        <dbReference type="ARBA" id="ARBA00004613"/>
    </source>
</evidence>
<reference evidence="5 6" key="1">
    <citation type="submission" date="2016-10" db="EMBL/GenBank/DDBJ databases">
        <authorList>
            <person name="Varghese N."/>
            <person name="Submissions S."/>
        </authorList>
    </citation>
    <scope>NUCLEOTIDE SEQUENCE [LARGE SCALE GENOMIC DNA]</scope>
    <source>
        <strain evidence="5 6">BS3111</strain>
    </source>
</reference>
<gene>
    <name evidence="5" type="ORF">SAMN04490205_0039</name>
</gene>
<comment type="subcellular location">
    <subcellularLocation>
        <location evidence="1">Secreted</location>
    </subcellularLocation>
</comment>
<protein>
    <submittedName>
        <fullName evidence="5">Effector protein</fullName>
    </submittedName>
</protein>
<dbReference type="InterPro" id="IPR001343">
    <property type="entry name" value="Hemolysn_Ca-bd"/>
</dbReference>
<evidence type="ECO:0000313" key="6">
    <source>
        <dbReference type="Proteomes" id="UP000183126"/>
    </source>
</evidence>
<evidence type="ECO:0000256" key="2">
    <source>
        <dbReference type="ARBA" id="ARBA00022525"/>
    </source>
</evidence>
<dbReference type="SUPFAM" id="SSF51120">
    <property type="entry name" value="beta-Roll"/>
    <property type="match status" value="1"/>
</dbReference>
<sequence>MSQVPSSPLAPRGADLQWLIDGRLTAPASRTSPLNRDLDIQKTLTFIKLHQTPLVTVERELADELHDYIVFTTSDQADRIHVDTLTLGDTLMVVINSERFVVTLAGLNQFVVLRTQGGNDLIHIAEDVTRPILIDSGEGDDHIFAGGGYTRIFAGPGNDTVLNHRGPAYIEGGDGADQIFSLADGEMTVYAGAGDDKVIAASGLAFINGGEGDDQLMGGSAHNILTGGPGNDLIQAGPRSNVLYTGEGLDVVTQLKPDDKVFANPNSGLAAAGQFIAHGLTPPDTSPECSHPQALVTDIQPLSLQDSGIRVIGSVEFQQRVNDDLQLLANSPNGQHLFQALHAAELRSGTPINIYELADEANGLFVPSPSSTPPSFIQDNRPGTPSYGGAVYYNPSFIGNRMSNIPLLYHELCHAYNVVTGTSLQGASLDGADGNKPRSIIPNHELQAVGLPTDAVAFDFDNDPSTPPTHTNPTPFTENGIREELGMTPRKQYSSPPI</sequence>
<dbReference type="Pfam" id="PF00353">
    <property type="entry name" value="HemolysinCabind"/>
    <property type="match status" value="2"/>
</dbReference>
<proteinExistence type="predicted"/>
<dbReference type="InterPro" id="IPR011049">
    <property type="entry name" value="Serralysin-like_metalloprot_C"/>
</dbReference>
<feature type="compositionally biased region" description="Low complexity" evidence="4">
    <location>
        <begin position="468"/>
        <end position="477"/>
    </location>
</feature>
<dbReference type="PANTHER" id="PTHR38340">
    <property type="entry name" value="S-LAYER PROTEIN"/>
    <property type="match status" value="1"/>
</dbReference>
<evidence type="ECO:0000256" key="4">
    <source>
        <dbReference type="SAM" id="MobiDB-lite"/>
    </source>
</evidence>
<dbReference type="InterPro" id="IPR050557">
    <property type="entry name" value="RTX_toxin/Mannuronan_C5-epim"/>
</dbReference>
<dbReference type="Proteomes" id="UP000183126">
    <property type="component" value="Chromosome I"/>
</dbReference>
<dbReference type="Pfam" id="PF14891">
    <property type="entry name" value="Peptidase_M91"/>
    <property type="match status" value="1"/>
</dbReference>
<accession>A0ABY0TXE2</accession>
<keyword evidence="2" id="KW-0964">Secreted</keyword>
<dbReference type="RefSeq" id="WP_082638686.1">
    <property type="nucleotide sequence ID" value="NZ_JYLK01000020.1"/>
</dbReference>
<evidence type="ECO:0000256" key="3">
    <source>
        <dbReference type="ARBA" id="ARBA00022837"/>
    </source>
</evidence>
<feature type="region of interest" description="Disordered" evidence="4">
    <location>
        <begin position="456"/>
        <end position="498"/>
    </location>
</feature>
<evidence type="ECO:0000313" key="5">
    <source>
        <dbReference type="EMBL" id="SDR69573.1"/>
    </source>
</evidence>
<keyword evidence="3" id="KW-0106">Calcium</keyword>
<dbReference type="EMBL" id="LT629760">
    <property type="protein sequence ID" value="SDR69573.1"/>
    <property type="molecule type" value="Genomic_DNA"/>
</dbReference>
<name>A0ABY0TXE2_9PSED</name>
<dbReference type="PANTHER" id="PTHR38340:SF1">
    <property type="entry name" value="S-LAYER PROTEIN"/>
    <property type="match status" value="1"/>
</dbReference>
<dbReference type="InterPro" id="IPR028208">
    <property type="entry name" value="Effector_pro_NleD-like"/>
</dbReference>
<keyword evidence="6" id="KW-1185">Reference proteome</keyword>
<organism evidence="5 6">
    <name type="scientific">Pseudomonas trivialis</name>
    <dbReference type="NCBI Taxonomy" id="200450"/>
    <lineage>
        <taxon>Bacteria</taxon>
        <taxon>Pseudomonadati</taxon>
        <taxon>Pseudomonadota</taxon>
        <taxon>Gammaproteobacteria</taxon>
        <taxon>Pseudomonadales</taxon>
        <taxon>Pseudomonadaceae</taxon>
        <taxon>Pseudomonas</taxon>
    </lineage>
</organism>
<dbReference type="Gene3D" id="2.160.20.160">
    <property type="match status" value="1"/>
</dbReference>